<keyword evidence="2" id="KW-0804">Transcription</keyword>
<dbReference type="GO" id="GO:0003723">
    <property type="term" value="F:RNA binding"/>
    <property type="evidence" value="ECO:0007669"/>
    <property type="project" value="InterPro"/>
</dbReference>
<dbReference type="eggNOG" id="COG2203">
    <property type="taxonomic scope" value="Bacteria"/>
</dbReference>
<dbReference type="InterPro" id="IPR012074">
    <property type="entry name" value="GAF_ANTAR"/>
</dbReference>
<keyword evidence="1" id="KW-0805">Transcription regulation</keyword>
<dbReference type="Pfam" id="PF13185">
    <property type="entry name" value="GAF_2"/>
    <property type="match status" value="1"/>
</dbReference>
<evidence type="ECO:0000313" key="5">
    <source>
        <dbReference type="Proteomes" id="UP000000322"/>
    </source>
</evidence>
<dbReference type="RefSeq" id="WP_012866207.1">
    <property type="nucleotide sequence ID" value="NC_013521.1"/>
</dbReference>
<dbReference type="HOGENOM" id="CLU_074354_2_0_11"/>
<evidence type="ECO:0000256" key="2">
    <source>
        <dbReference type="ARBA" id="ARBA00023163"/>
    </source>
</evidence>
<name>D1BDS6_SANKS</name>
<dbReference type="EMBL" id="CP001819">
    <property type="protein sequence ID" value="ACZ21138.1"/>
    <property type="molecule type" value="Genomic_DNA"/>
</dbReference>
<dbReference type="InterPro" id="IPR003018">
    <property type="entry name" value="GAF"/>
</dbReference>
<dbReference type="OrthoDB" id="3688893at2"/>
<dbReference type="AlphaFoldDB" id="D1BDS6"/>
<keyword evidence="5" id="KW-1185">Reference proteome</keyword>
<evidence type="ECO:0000313" key="4">
    <source>
        <dbReference type="EMBL" id="ACZ21138.1"/>
    </source>
</evidence>
<dbReference type="PROSITE" id="PS50921">
    <property type="entry name" value="ANTAR"/>
    <property type="match status" value="1"/>
</dbReference>
<dbReference type="PIRSF" id="PIRSF036625">
    <property type="entry name" value="GAF_ANTAR"/>
    <property type="match status" value="1"/>
</dbReference>
<dbReference type="InterPro" id="IPR036388">
    <property type="entry name" value="WH-like_DNA-bd_sf"/>
</dbReference>
<evidence type="ECO:0000256" key="1">
    <source>
        <dbReference type="ARBA" id="ARBA00023015"/>
    </source>
</evidence>
<dbReference type="InterPro" id="IPR029016">
    <property type="entry name" value="GAF-like_dom_sf"/>
</dbReference>
<dbReference type="Gene3D" id="1.10.10.10">
    <property type="entry name" value="Winged helix-like DNA-binding domain superfamily/Winged helix DNA-binding domain"/>
    <property type="match status" value="1"/>
</dbReference>
<dbReference type="SUPFAM" id="SSF55781">
    <property type="entry name" value="GAF domain-like"/>
    <property type="match status" value="1"/>
</dbReference>
<sequence length="246" mass="25889">MTGHSTPPTSDLTVSDRVADAARQLADEPTLDQTLQSIVNLAVEMVEGCSAAGITHVLGREITTTAATDPGVRIGDRLQYELDEGPCLDAVRAHEVVHSSDIVSDERWPRWAPAVDAKIGVKSMLAVQLYTSETTHGALNLYSTDVDAFTPTDISLAASFAAVAAAAIQAAQTEEQLTSAVLSRTVIGQAQGIVMERFGLSAENAFSVLSRLSQDSNTKLVQVAQEIVSTRRLPGTSSDAGSPGRG</sequence>
<accession>D1BDS6</accession>
<dbReference type="Gene3D" id="3.30.450.40">
    <property type="match status" value="1"/>
</dbReference>
<gene>
    <name evidence="4" type="ordered locus">Sked_11950</name>
</gene>
<dbReference type="SMART" id="SM01012">
    <property type="entry name" value="ANTAR"/>
    <property type="match status" value="1"/>
</dbReference>
<dbReference type="Pfam" id="PF03861">
    <property type="entry name" value="ANTAR"/>
    <property type="match status" value="1"/>
</dbReference>
<protein>
    <submittedName>
        <fullName evidence="4">Response regulator with putative antiterminator output domain</fullName>
    </submittedName>
</protein>
<dbReference type="STRING" id="446469.Sked_11950"/>
<feature type="domain" description="ANTAR" evidence="3">
    <location>
        <begin position="167"/>
        <end position="228"/>
    </location>
</feature>
<dbReference type="Proteomes" id="UP000000322">
    <property type="component" value="Chromosome"/>
</dbReference>
<evidence type="ECO:0000259" key="3">
    <source>
        <dbReference type="PROSITE" id="PS50921"/>
    </source>
</evidence>
<dbReference type="eggNOG" id="COG3707">
    <property type="taxonomic scope" value="Bacteria"/>
</dbReference>
<dbReference type="KEGG" id="ske:Sked_11950"/>
<proteinExistence type="predicted"/>
<dbReference type="InterPro" id="IPR005561">
    <property type="entry name" value="ANTAR"/>
</dbReference>
<dbReference type="SMART" id="SM00065">
    <property type="entry name" value="GAF"/>
    <property type="match status" value="1"/>
</dbReference>
<reference evidence="4 5" key="1">
    <citation type="journal article" date="2009" name="Stand. Genomic Sci.">
        <title>Complete genome sequence of Sanguibacter keddieii type strain (ST-74).</title>
        <authorList>
            <person name="Ivanova N."/>
            <person name="Sikorski J."/>
            <person name="Sims D."/>
            <person name="Brettin T."/>
            <person name="Detter J.C."/>
            <person name="Han C."/>
            <person name="Lapidus A."/>
            <person name="Copeland A."/>
            <person name="Glavina Del Rio T."/>
            <person name="Nolan M."/>
            <person name="Chen F."/>
            <person name="Lucas S."/>
            <person name="Tice H."/>
            <person name="Cheng J.F."/>
            <person name="Bruce D."/>
            <person name="Goodwin L."/>
            <person name="Pitluck S."/>
            <person name="Pati A."/>
            <person name="Mavromatis K."/>
            <person name="Chen A."/>
            <person name="Palaniappan K."/>
            <person name="D'haeseleer P."/>
            <person name="Chain P."/>
            <person name="Bristow J."/>
            <person name="Eisen J.A."/>
            <person name="Markowitz V."/>
            <person name="Hugenholtz P."/>
            <person name="Goker M."/>
            <person name="Pukall R."/>
            <person name="Klenk H.P."/>
            <person name="Kyrpides N.C."/>
        </authorList>
    </citation>
    <scope>NUCLEOTIDE SEQUENCE [LARGE SCALE GENOMIC DNA]</scope>
    <source>
        <strain evidence="5">ATCC 51767 / DSM 10542 / NCFB 3025 / ST-74</strain>
    </source>
</reference>
<organism evidence="4 5">
    <name type="scientific">Sanguibacter keddieii (strain ATCC 51767 / DSM 10542 / NCFB 3025 / ST-74)</name>
    <dbReference type="NCBI Taxonomy" id="446469"/>
    <lineage>
        <taxon>Bacteria</taxon>
        <taxon>Bacillati</taxon>
        <taxon>Actinomycetota</taxon>
        <taxon>Actinomycetes</taxon>
        <taxon>Micrococcales</taxon>
        <taxon>Sanguibacteraceae</taxon>
        <taxon>Sanguibacter</taxon>
    </lineage>
</organism>